<dbReference type="Pfam" id="PF02814">
    <property type="entry name" value="UreE_N"/>
    <property type="match status" value="1"/>
</dbReference>
<keyword evidence="3 5" id="KW-0533">Nickel</keyword>
<dbReference type="Proteomes" id="UP000612855">
    <property type="component" value="Unassembled WGS sequence"/>
</dbReference>
<comment type="similarity">
    <text evidence="5">Belongs to the UreE family.</text>
</comment>
<feature type="compositionally biased region" description="Basic and acidic residues" evidence="6">
    <location>
        <begin position="137"/>
        <end position="155"/>
    </location>
</feature>
<dbReference type="GO" id="GO:0006457">
    <property type="term" value="P:protein folding"/>
    <property type="evidence" value="ECO:0007669"/>
    <property type="project" value="InterPro"/>
</dbReference>
<comment type="caution">
    <text evidence="9">The sequence shown here is derived from an EMBL/GenBank/DDBJ whole genome shotgun (WGS) entry which is preliminary data.</text>
</comment>
<dbReference type="SUPFAM" id="SSF69737">
    <property type="entry name" value="Urease metallochaperone UreE, C-terminal domain"/>
    <property type="match status" value="1"/>
</dbReference>
<dbReference type="GO" id="GO:0065003">
    <property type="term" value="P:protein-containing complex assembly"/>
    <property type="evidence" value="ECO:0007669"/>
    <property type="project" value="InterPro"/>
</dbReference>
<gene>
    <name evidence="5" type="primary">ureE</name>
    <name evidence="9" type="ORF">GCM10011360_04040</name>
</gene>
<evidence type="ECO:0000256" key="3">
    <source>
        <dbReference type="ARBA" id="ARBA00022596"/>
    </source>
</evidence>
<sequence length="155" mass="17253">MDYEARFLRRKVLHTDRGTAFLVDLAETMSLEDGDCFVLADGSLVEILAADEDLVEIRGDALVTLAWHIGNRHTPCQIEETRLLIRRDAVMADMLSRLGAELADVREPFRPAGGAYGMGRTHGHDHSHVHVHVGHGHSHDDDDDHAHPHDDDDAL</sequence>
<dbReference type="InterPro" id="IPR007864">
    <property type="entry name" value="UreE_C_dom"/>
</dbReference>
<evidence type="ECO:0000313" key="10">
    <source>
        <dbReference type="Proteomes" id="UP000612855"/>
    </source>
</evidence>
<keyword evidence="2 5" id="KW-0963">Cytoplasm</keyword>
<dbReference type="GO" id="GO:0016151">
    <property type="term" value="F:nickel cation binding"/>
    <property type="evidence" value="ECO:0007669"/>
    <property type="project" value="UniProtKB-UniRule"/>
</dbReference>
<dbReference type="GO" id="GO:0051082">
    <property type="term" value="F:unfolded protein binding"/>
    <property type="evidence" value="ECO:0007669"/>
    <property type="project" value="UniProtKB-UniRule"/>
</dbReference>
<dbReference type="InterPro" id="IPR036118">
    <property type="entry name" value="UreE_N_sf"/>
</dbReference>
<dbReference type="CDD" id="cd00571">
    <property type="entry name" value="UreE"/>
    <property type="match status" value="1"/>
</dbReference>
<dbReference type="GO" id="GO:0019627">
    <property type="term" value="P:urea metabolic process"/>
    <property type="evidence" value="ECO:0007669"/>
    <property type="project" value="InterPro"/>
</dbReference>
<evidence type="ECO:0000256" key="1">
    <source>
        <dbReference type="ARBA" id="ARBA00004496"/>
    </source>
</evidence>
<accession>A0A916ZXU2</accession>
<comment type="subcellular location">
    <subcellularLocation>
        <location evidence="1 5">Cytoplasm</location>
    </subcellularLocation>
</comment>
<keyword evidence="4 5" id="KW-0143">Chaperone</keyword>
<dbReference type="PIRSF" id="PIRSF036402">
    <property type="entry name" value="Ureas_acces_UreE"/>
    <property type="match status" value="1"/>
</dbReference>
<evidence type="ECO:0000259" key="7">
    <source>
        <dbReference type="Pfam" id="PF02814"/>
    </source>
</evidence>
<feature type="region of interest" description="Disordered" evidence="6">
    <location>
        <begin position="118"/>
        <end position="155"/>
    </location>
</feature>
<feature type="domain" description="Urease accessory protein UreE C-terminal" evidence="8">
    <location>
        <begin position="52"/>
        <end position="139"/>
    </location>
</feature>
<dbReference type="SUPFAM" id="SSF69287">
    <property type="entry name" value="Urease metallochaperone UreE, N-terminal domain"/>
    <property type="match status" value="1"/>
</dbReference>
<dbReference type="Gene3D" id="3.30.70.790">
    <property type="entry name" value="UreE, C-terminal domain"/>
    <property type="match status" value="1"/>
</dbReference>
<feature type="domain" description="UreE urease accessory N-terminal" evidence="7">
    <location>
        <begin position="1"/>
        <end position="45"/>
    </location>
</feature>
<dbReference type="Gene3D" id="2.60.260.20">
    <property type="entry name" value="Urease metallochaperone UreE, N-terminal domain"/>
    <property type="match status" value="1"/>
</dbReference>
<name>A0A916ZXU2_9RHOB</name>
<evidence type="ECO:0000256" key="2">
    <source>
        <dbReference type="ARBA" id="ARBA00022490"/>
    </source>
</evidence>
<reference evidence="10" key="1">
    <citation type="journal article" date="2019" name="Int. J. Syst. Evol. Microbiol.">
        <title>The Global Catalogue of Microorganisms (GCM) 10K type strain sequencing project: providing services to taxonomists for standard genome sequencing and annotation.</title>
        <authorList>
            <consortium name="The Broad Institute Genomics Platform"/>
            <consortium name="The Broad Institute Genome Sequencing Center for Infectious Disease"/>
            <person name="Wu L."/>
            <person name="Ma J."/>
        </authorList>
    </citation>
    <scope>NUCLEOTIDE SEQUENCE [LARGE SCALE GENOMIC DNA]</scope>
    <source>
        <strain evidence="10">CGMCC 1.12664</strain>
    </source>
</reference>
<proteinExistence type="inferred from homology"/>
<evidence type="ECO:0000259" key="8">
    <source>
        <dbReference type="Pfam" id="PF05194"/>
    </source>
</evidence>
<organism evidence="9 10">
    <name type="scientific">Primorskyibacter flagellatus</name>
    <dbReference type="NCBI Taxonomy" id="1387277"/>
    <lineage>
        <taxon>Bacteria</taxon>
        <taxon>Pseudomonadati</taxon>
        <taxon>Pseudomonadota</taxon>
        <taxon>Alphaproteobacteria</taxon>
        <taxon>Rhodobacterales</taxon>
        <taxon>Roseobacteraceae</taxon>
        <taxon>Primorskyibacter</taxon>
    </lineage>
</organism>
<evidence type="ECO:0000256" key="6">
    <source>
        <dbReference type="SAM" id="MobiDB-lite"/>
    </source>
</evidence>
<dbReference type="HAMAP" id="MF_00822">
    <property type="entry name" value="UreE"/>
    <property type="match status" value="1"/>
</dbReference>
<keyword evidence="10" id="KW-1185">Reference proteome</keyword>
<dbReference type="GO" id="GO:0005737">
    <property type="term" value="C:cytoplasm"/>
    <property type="evidence" value="ECO:0007669"/>
    <property type="project" value="UniProtKB-SubCell"/>
</dbReference>
<evidence type="ECO:0000256" key="4">
    <source>
        <dbReference type="ARBA" id="ARBA00023186"/>
    </source>
</evidence>
<dbReference type="EMBL" id="BMFJ01000001">
    <property type="protein sequence ID" value="GGE18440.1"/>
    <property type="molecule type" value="Genomic_DNA"/>
</dbReference>
<dbReference type="Pfam" id="PF05194">
    <property type="entry name" value="UreE_C"/>
    <property type="match status" value="1"/>
</dbReference>
<dbReference type="AlphaFoldDB" id="A0A916ZXU2"/>
<protein>
    <recommendedName>
        <fullName evidence="5">Urease accessory protein UreE</fullName>
    </recommendedName>
</protein>
<dbReference type="InterPro" id="IPR012406">
    <property type="entry name" value="UreE"/>
</dbReference>
<evidence type="ECO:0000313" key="9">
    <source>
        <dbReference type="EMBL" id="GGE18440.1"/>
    </source>
</evidence>
<dbReference type="InterPro" id="IPR004029">
    <property type="entry name" value="UreE_N"/>
</dbReference>
<comment type="function">
    <text evidence="5">Involved in urease metallocenter assembly. Binds nickel. Probably functions as a nickel donor during metallocenter assembly.</text>
</comment>
<evidence type="ECO:0000256" key="5">
    <source>
        <dbReference type="HAMAP-Rule" id="MF_00822"/>
    </source>
</evidence>